<feature type="non-terminal residue" evidence="2">
    <location>
        <position position="1"/>
    </location>
</feature>
<reference evidence="2" key="1">
    <citation type="submission" date="2023-10" db="EMBL/GenBank/DDBJ databases">
        <title>Genome assembly of Pristionchus species.</title>
        <authorList>
            <person name="Yoshida K."/>
            <person name="Sommer R.J."/>
        </authorList>
    </citation>
    <scope>NUCLEOTIDE SEQUENCE</scope>
    <source>
        <strain evidence="2">RS0144</strain>
    </source>
</reference>
<dbReference type="Proteomes" id="UP001432027">
    <property type="component" value="Unassembled WGS sequence"/>
</dbReference>
<feature type="compositionally biased region" description="Acidic residues" evidence="1">
    <location>
        <begin position="173"/>
        <end position="199"/>
    </location>
</feature>
<organism evidence="2 3">
    <name type="scientific">Pristionchus entomophagus</name>
    <dbReference type="NCBI Taxonomy" id="358040"/>
    <lineage>
        <taxon>Eukaryota</taxon>
        <taxon>Metazoa</taxon>
        <taxon>Ecdysozoa</taxon>
        <taxon>Nematoda</taxon>
        <taxon>Chromadorea</taxon>
        <taxon>Rhabditida</taxon>
        <taxon>Rhabditina</taxon>
        <taxon>Diplogasteromorpha</taxon>
        <taxon>Diplogasteroidea</taxon>
        <taxon>Neodiplogasteridae</taxon>
        <taxon>Pristionchus</taxon>
    </lineage>
</organism>
<accession>A0AAV5TU51</accession>
<protein>
    <submittedName>
        <fullName evidence="2">Uncharacterized protein</fullName>
    </submittedName>
</protein>
<comment type="caution">
    <text evidence="2">The sequence shown here is derived from an EMBL/GenBank/DDBJ whole genome shotgun (WGS) entry which is preliminary data.</text>
</comment>
<proteinExistence type="predicted"/>
<feature type="region of interest" description="Disordered" evidence="1">
    <location>
        <begin position="151"/>
        <end position="221"/>
    </location>
</feature>
<evidence type="ECO:0000313" key="2">
    <source>
        <dbReference type="EMBL" id="GMS97509.1"/>
    </source>
</evidence>
<sequence length="221" mass="24841">IDIAQSIPNESQSTGDRHLTDDNLLKEQSMDVNVSGDSDPIDRFSTIATFTKSRVEPKKEKVEPKEEPIDIAKSIPNENQFTGDQQLTADSLLNEQSMNENVSGDSDPIDRLSTIATFTKPQMRPKEEKVEPKEEPFDIIEAVACDNEIPHSDFMEDGIDEMLGNDRQNSLDESIEREGEDEETINDATDAPEDSSENVEVERRKRPTRSAPNLVKYTESL</sequence>
<evidence type="ECO:0000256" key="1">
    <source>
        <dbReference type="SAM" id="MobiDB-lite"/>
    </source>
</evidence>
<gene>
    <name evidence="2" type="ORF">PENTCL1PPCAC_19684</name>
</gene>
<name>A0AAV5TU51_9BILA</name>
<dbReference type="AlphaFoldDB" id="A0AAV5TU51"/>
<keyword evidence="3" id="KW-1185">Reference proteome</keyword>
<feature type="non-terminal residue" evidence="2">
    <location>
        <position position="221"/>
    </location>
</feature>
<evidence type="ECO:0000313" key="3">
    <source>
        <dbReference type="Proteomes" id="UP001432027"/>
    </source>
</evidence>
<dbReference type="EMBL" id="BTSX01000004">
    <property type="protein sequence ID" value="GMS97509.1"/>
    <property type="molecule type" value="Genomic_DNA"/>
</dbReference>